<proteinExistence type="predicted"/>
<evidence type="ECO:0000313" key="4">
    <source>
        <dbReference type="Proteomes" id="UP000254869"/>
    </source>
</evidence>
<dbReference type="Pfam" id="PF16525">
    <property type="entry name" value="MHB"/>
    <property type="match status" value="1"/>
</dbReference>
<dbReference type="AlphaFoldDB" id="A0A370IDA8"/>
<name>A0A370IDA8_9NOCA</name>
<organism evidence="3 4">
    <name type="scientific">Nocardia pseudobrasiliensis</name>
    <dbReference type="NCBI Taxonomy" id="45979"/>
    <lineage>
        <taxon>Bacteria</taxon>
        <taxon>Bacillati</taxon>
        <taxon>Actinomycetota</taxon>
        <taxon>Actinomycetes</taxon>
        <taxon>Mycobacteriales</taxon>
        <taxon>Nocardiaceae</taxon>
        <taxon>Nocardia</taxon>
    </lineage>
</organism>
<feature type="chain" id="PRO_5039333402" evidence="1">
    <location>
        <begin position="27"/>
        <end position="109"/>
    </location>
</feature>
<dbReference type="Gene3D" id="1.20.20.20">
    <property type="entry name" value="Haemophore, haem-binding domain"/>
    <property type="match status" value="1"/>
</dbReference>
<dbReference type="Proteomes" id="UP000254869">
    <property type="component" value="Unassembled WGS sequence"/>
</dbReference>
<reference evidence="3 4" key="1">
    <citation type="submission" date="2018-07" db="EMBL/GenBank/DDBJ databases">
        <title>Genomic Encyclopedia of Type Strains, Phase IV (KMG-IV): sequencing the most valuable type-strain genomes for metagenomic binning, comparative biology and taxonomic classification.</title>
        <authorList>
            <person name="Goeker M."/>
        </authorList>
    </citation>
    <scope>NUCLEOTIDE SEQUENCE [LARGE SCALE GENOMIC DNA]</scope>
    <source>
        <strain evidence="3 4">DSM 44290</strain>
    </source>
</reference>
<evidence type="ECO:0000259" key="2">
    <source>
        <dbReference type="Pfam" id="PF16525"/>
    </source>
</evidence>
<dbReference type="InterPro" id="IPR038378">
    <property type="entry name" value="MHB_sf"/>
</dbReference>
<accession>A0A370IDA8</accession>
<gene>
    <name evidence="3" type="ORF">DFR76_101125</name>
</gene>
<evidence type="ECO:0000256" key="1">
    <source>
        <dbReference type="SAM" id="SignalP"/>
    </source>
</evidence>
<evidence type="ECO:0000313" key="3">
    <source>
        <dbReference type="EMBL" id="RDI68590.1"/>
    </source>
</evidence>
<dbReference type="GO" id="GO:0020037">
    <property type="term" value="F:heme binding"/>
    <property type="evidence" value="ECO:0007669"/>
    <property type="project" value="InterPro"/>
</dbReference>
<dbReference type="STRING" id="1210086.GCA_001613105_07829"/>
<keyword evidence="4" id="KW-1185">Reference proteome</keyword>
<dbReference type="NCBIfam" id="TIGR04529">
    <property type="entry name" value="MTB_hemophore"/>
    <property type="match status" value="1"/>
</dbReference>
<feature type="signal peptide" evidence="1">
    <location>
        <begin position="1"/>
        <end position="26"/>
    </location>
</feature>
<sequence>MKRTLATLLTAAAATTALTFAVPTLAAADGPDCGPAARAQVRAQVAPQVAAFLAAHPDLAAELAKIHSLPKDQRKAERQTYRRDHAQELKDFRAVRQPLIDYRRACHRG</sequence>
<dbReference type="InterPro" id="IPR032407">
    <property type="entry name" value="MHB"/>
</dbReference>
<protein>
    <submittedName>
        <fullName evidence="3">Hemophore-related protein</fullName>
    </submittedName>
</protein>
<comment type="caution">
    <text evidence="3">The sequence shown here is derived from an EMBL/GenBank/DDBJ whole genome shotgun (WGS) entry which is preliminary data.</text>
</comment>
<dbReference type="RefSeq" id="WP_068009252.1">
    <property type="nucleotide sequence ID" value="NZ_QQBC01000001.1"/>
</dbReference>
<feature type="domain" description="Haemophore haem-binding" evidence="2">
    <location>
        <begin position="31"/>
        <end position="107"/>
    </location>
</feature>
<dbReference type="EMBL" id="QQBC01000001">
    <property type="protein sequence ID" value="RDI68590.1"/>
    <property type="molecule type" value="Genomic_DNA"/>
</dbReference>
<keyword evidence="1" id="KW-0732">Signal</keyword>